<proteinExistence type="predicted"/>
<sequence length="103" mass="11885">MAQQEEFGPAIPIPLVIQPHERVEELKELLEQPDQQRQKINILALIRMYESGELGPLTTEHEIYICDGKIMEKPRDGERLVPEGSVVWAERIGMQISCWEFNA</sequence>
<evidence type="ECO:0000313" key="2">
    <source>
        <dbReference type="Proteomes" id="UP000662466"/>
    </source>
</evidence>
<comment type="caution">
    <text evidence="1">The sequence shown here is derived from an EMBL/GenBank/DDBJ whole genome shotgun (WGS) entry which is preliminary data.</text>
</comment>
<gene>
    <name evidence="1" type="ORF">CNMCM6106_000782</name>
</gene>
<protein>
    <submittedName>
        <fullName evidence="1">Uncharacterized protein</fullName>
    </submittedName>
</protein>
<dbReference type="EMBL" id="JACBAF010002195">
    <property type="protein sequence ID" value="KAF7164167.1"/>
    <property type="molecule type" value="Genomic_DNA"/>
</dbReference>
<evidence type="ECO:0000313" key="1">
    <source>
        <dbReference type="EMBL" id="KAF7164167.1"/>
    </source>
</evidence>
<organism evidence="1 2">
    <name type="scientific">Aspergillus hiratsukae</name>
    <dbReference type="NCBI Taxonomy" id="1194566"/>
    <lineage>
        <taxon>Eukaryota</taxon>
        <taxon>Fungi</taxon>
        <taxon>Dikarya</taxon>
        <taxon>Ascomycota</taxon>
        <taxon>Pezizomycotina</taxon>
        <taxon>Eurotiomycetes</taxon>
        <taxon>Eurotiomycetidae</taxon>
        <taxon>Eurotiales</taxon>
        <taxon>Aspergillaceae</taxon>
        <taxon>Aspergillus</taxon>
        <taxon>Aspergillus subgen. Fumigati</taxon>
    </lineage>
</organism>
<name>A0A8H6Q1S5_9EURO</name>
<dbReference type="Proteomes" id="UP000662466">
    <property type="component" value="Unassembled WGS sequence"/>
</dbReference>
<reference evidence="1" key="1">
    <citation type="submission" date="2020-06" db="EMBL/GenBank/DDBJ databases">
        <title>Draft genome sequences of strains closely related to Aspergillus parafelis and Aspergillus hiratsukae.</title>
        <authorList>
            <person name="Dos Santos R.A.C."/>
            <person name="Rivero-Menendez O."/>
            <person name="Steenwyk J.L."/>
            <person name="Mead M.E."/>
            <person name="Goldman G.H."/>
            <person name="Alastruey-Izquierdo A."/>
            <person name="Rokas A."/>
        </authorList>
    </citation>
    <scope>NUCLEOTIDE SEQUENCE</scope>
    <source>
        <strain evidence="1">CNM-CM6106</strain>
    </source>
</reference>
<dbReference type="AlphaFoldDB" id="A0A8H6Q1S5"/>
<accession>A0A8H6Q1S5</accession>